<feature type="non-terminal residue" evidence="2">
    <location>
        <position position="131"/>
    </location>
</feature>
<accession>A0A1V9X7V4</accession>
<protein>
    <submittedName>
        <fullName evidence="2">Uncharacterized protein</fullName>
    </submittedName>
</protein>
<keyword evidence="1" id="KW-1133">Transmembrane helix</keyword>
<feature type="transmembrane region" description="Helical" evidence="1">
    <location>
        <begin position="97"/>
        <end position="122"/>
    </location>
</feature>
<dbReference type="InParanoid" id="A0A1V9X7V4"/>
<dbReference type="Proteomes" id="UP000192247">
    <property type="component" value="Unassembled WGS sequence"/>
</dbReference>
<evidence type="ECO:0000313" key="3">
    <source>
        <dbReference type="Proteomes" id="UP000192247"/>
    </source>
</evidence>
<dbReference type="AlphaFoldDB" id="A0A1V9X7V4"/>
<keyword evidence="3" id="KW-1185">Reference proteome</keyword>
<evidence type="ECO:0000256" key="1">
    <source>
        <dbReference type="SAM" id="Phobius"/>
    </source>
</evidence>
<dbReference type="EMBL" id="MNPL01020949">
    <property type="protein sequence ID" value="OQR69471.1"/>
    <property type="molecule type" value="Genomic_DNA"/>
</dbReference>
<sequence>MANCLVVDVYTGNGCSVDVITAAWGARRRPQEQRKMSQSTKKLSDLSCYDSHTCVQWHSGKRDELQVIYIPPHQYSRKVSFAIEDTQASGGAKDVQWYYKAIFGLFLLIVLIFALLCCLGAIKKRRKSKQK</sequence>
<evidence type="ECO:0000313" key="2">
    <source>
        <dbReference type="EMBL" id="OQR69471.1"/>
    </source>
</evidence>
<keyword evidence="1" id="KW-0812">Transmembrane</keyword>
<name>A0A1V9X7V4_9ACAR</name>
<proteinExistence type="predicted"/>
<reference evidence="2 3" key="1">
    <citation type="journal article" date="2017" name="Gigascience">
        <title>Draft genome of the honey bee ectoparasitic mite, Tropilaelaps mercedesae, is shaped by the parasitic life history.</title>
        <authorList>
            <person name="Dong X."/>
            <person name="Armstrong S.D."/>
            <person name="Xia D."/>
            <person name="Makepeace B.L."/>
            <person name="Darby A.C."/>
            <person name="Kadowaki T."/>
        </authorList>
    </citation>
    <scope>NUCLEOTIDE SEQUENCE [LARGE SCALE GENOMIC DNA]</scope>
    <source>
        <strain evidence="2">Wuxi-XJTLU</strain>
    </source>
</reference>
<comment type="caution">
    <text evidence="2">The sequence shown here is derived from an EMBL/GenBank/DDBJ whole genome shotgun (WGS) entry which is preliminary data.</text>
</comment>
<keyword evidence="1" id="KW-0472">Membrane</keyword>
<organism evidence="2 3">
    <name type="scientific">Tropilaelaps mercedesae</name>
    <dbReference type="NCBI Taxonomy" id="418985"/>
    <lineage>
        <taxon>Eukaryota</taxon>
        <taxon>Metazoa</taxon>
        <taxon>Ecdysozoa</taxon>
        <taxon>Arthropoda</taxon>
        <taxon>Chelicerata</taxon>
        <taxon>Arachnida</taxon>
        <taxon>Acari</taxon>
        <taxon>Parasitiformes</taxon>
        <taxon>Mesostigmata</taxon>
        <taxon>Gamasina</taxon>
        <taxon>Dermanyssoidea</taxon>
        <taxon>Laelapidae</taxon>
        <taxon>Tropilaelaps</taxon>
    </lineage>
</organism>
<gene>
    <name evidence="2" type="ORF">BIW11_12232</name>
</gene>